<dbReference type="SUPFAM" id="SSF82549">
    <property type="entry name" value="DAK1/DegV-like"/>
    <property type="match status" value="1"/>
</dbReference>
<comment type="caution">
    <text evidence="2">The sequence shown here is derived from an EMBL/GenBank/DDBJ whole genome shotgun (WGS) entry which is preliminary data.</text>
</comment>
<protein>
    <submittedName>
        <fullName evidence="2">DegV family protein with EDD domain</fullName>
    </submittedName>
</protein>
<organism evidence="2 3">
    <name type="scientific">Bhargavaea ullalensis</name>
    <dbReference type="NCBI Taxonomy" id="1265685"/>
    <lineage>
        <taxon>Bacteria</taxon>
        <taxon>Bacillati</taxon>
        <taxon>Bacillota</taxon>
        <taxon>Bacilli</taxon>
        <taxon>Bacillales</taxon>
        <taxon>Caryophanaceae</taxon>
        <taxon>Bhargavaea</taxon>
    </lineage>
</organism>
<evidence type="ECO:0000313" key="2">
    <source>
        <dbReference type="EMBL" id="MET3575704.1"/>
    </source>
</evidence>
<evidence type="ECO:0000256" key="1">
    <source>
        <dbReference type="ARBA" id="ARBA00023121"/>
    </source>
</evidence>
<dbReference type="NCBIfam" id="TIGR00762">
    <property type="entry name" value="DegV"/>
    <property type="match status" value="1"/>
</dbReference>
<dbReference type="Gene3D" id="3.30.1180.10">
    <property type="match status" value="1"/>
</dbReference>
<dbReference type="Pfam" id="PF02645">
    <property type="entry name" value="DegV"/>
    <property type="match status" value="1"/>
</dbReference>
<reference evidence="2 3" key="1">
    <citation type="submission" date="2024-06" db="EMBL/GenBank/DDBJ databases">
        <title>Genomic Encyclopedia of Type Strains, Phase IV (KMG-IV): sequencing the most valuable type-strain genomes for metagenomic binning, comparative biology and taxonomic classification.</title>
        <authorList>
            <person name="Goeker M."/>
        </authorList>
    </citation>
    <scope>NUCLEOTIDE SEQUENCE [LARGE SCALE GENOMIC DNA]</scope>
    <source>
        <strain evidence="2 3">DSM 26128</strain>
    </source>
</reference>
<gene>
    <name evidence="2" type="ORF">ABID49_001610</name>
</gene>
<dbReference type="Gene3D" id="3.40.50.10170">
    <property type="match status" value="1"/>
</dbReference>
<keyword evidence="1" id="KW-0446">Lipid-binding</keyword>
<dbReference type="EMBL" id="JBEPLW010000011">
    <property type="protein sequence ID" value="MET3575704.1"/>
    <property type="molecule type" value="Genomic_DNA"/>
</dbReference>
<accession>A0ABV2GBP4</accession>
<keyword evidence="3" id="KW-1185">Reference proteome</keyword>
<dbReference type="PROSITE" id="PS51482">
    <property type="entry name" value="DEGV"/>
    <property type="match status" value="1"/>
</dbReference>
<evidence type="ECO:0000313" key="3">
    <source>
        <dbReference type="Proteomes" id="UP001549099"/>
    </source>
</evidence>
<dbReference type="RefSeq" id="WP_354197095.1">
    <property type="nucleotide sequence ID" value="NZ_JBEPLW010000011.1"/>
</dbReference>
<dbReference type="PANTHER" id="PTHR33434:SF2">
    <property type="entry name" value="FATTY ACID-BINDING PROTEIN TM_1468"/>
    <property type="match status" value="1"/>
</dbReference>
<dbReference type="InterPro" id="IPR003797">
    <property type="entry name" value="DegV"/>
</dbReference>
<proteinExistence type="predicted"/>
<dbReference type="PANTHER" id="PTHR33434">
    <property type="entry name" value="DEGV DOMAIN-CONTAINING PROTEIN DR_1986-RELATED"/>
    <property type="match status" value="1"/>
</dbReference>
<dbReference type="Proteomes" id="UP001549099">
    <property type="component" value="Unassembled WGS sequence"/>
</dbReference>
<name>A0ABV2GBP4_9BACL</name>
<dbReference type="InterPro" id="IPR050270">
    <property type="entry name" value="DegV_domain_contain"/>
</dbReference>
<dbReference type="InterPro" id="IPR043168">
    <property type="entry name" value="DegV_C"/>
</dbReference>
<sequence>MEKKKIAWIVDSTAHIPHELASHPDLYVVPLNIIFGDKEYIDGIDLKPVQLYEMIRTSDDLPKTSQPSAGRFAELFDHLAGRYEQGVCITLASELSGTYGSAVSGAALSGFDVKVIDSKSVSHGLTGLVLLGMKLQAEGKERDEITAILNSRAGTAHSFIYIGRLNQLYKGGRMGSVQFYLGSMLKIKPIIEISPDGKLEVIDKVRSEKKAFRYLADQVGAAYEAGRRKIRLMHADSPEEAGRLKEQMISAMPGLEVETGDIASVLAAHAGEGTMAVLWYDFD</sequence>